<evidence type="ECO:0000259" key="13">
    <source>
        <dbReference type="Pfam" id="PF00962"/>
    </source>
</evidence>
<evidence type="ECO:0000259" key="14">
    <source>
        <dbReference type="Pfam" id="PF08451"/>
    </source>
</evidence>
<feature type="domain" description="Adenosine/AMP deaminase N-terminal" evidence="14">
    <location>
        <begin position="131"/>
        <end position="205"/>
    </location>
</feature>
<keyword evidence="12" id="KW-0472">Membrane</keyword>
<dbReference type="PANTHER" id="PTHR11409:SF39">
    <property type="entry name" value="ADENOSINE DEAMINASE 2"/>
    <property type="match status" value="1"/>
</dbReference>
<evidence type="ECO:0000256" key="3">
    <source>
        <dbReference type="ARBA" id="ARBA00006083"/>
    </source>
</evidence>
<keyword evidence="9" id="KW-0378">Hydrolase</keyword>
<evidence type="ECO:0000313" key="16">
    <source>
        <dbReference type="Proteomes" id="UP001219518"/>
    </source>
</evidence>
<keyword evidence="16" id="KW-1185">Reference proteome</keyword>
<dbReference type="Pfam" id="PF08451">
    <property type="entry name" value="A_deaminase_N"/>
    <property type="match status" value="1"/>
</dbReference>
<name>A0AAE1LJF6_9NEOP</name>
<dbReference type="CDD" id="cd01321">
    <property type="entry name" value="ADGF"/>
    <property type="match status" value="1"/>
</dbReference>
<dbReference type="NCBIfam" id="TIGR01431">
    <property type="entry name" value="adm_rel"/>
    <property type="match status" value="1"/>
</dbReference>
<dbReference type="GO" id="GO:0006154">
    <property type="term" value="P:adenosine catabolic process"/>
    <property type="evidence" value="ECO:0007669"/>
    <property type="project" value="InterPro"/>
</dbReference>
<dbReference type="AlphaFoldDB" id="A0AAE1LJF6"/>
<dbReference type="Pfam" id="PF00962">
    <property type="entry name" value="A_deaminase"/>
    <property type="match status" value="1"/>
</dbReference>
<dbReference type="InterPro" id="IPR006331">
    <property type="entry name" value="ADGF"/>
</dbReference>
<dbReference type="EMBL" id="JAHWGI010000994">
    <property type="protein sequence ID" value="KAK3920302.1"/>
    <property type="molecule type" value="Genomic_DNA"/>
</dbReference>
<dbReference type="InterPro" id="IPR013659">
    <property type="entry name" value="A_deaminase_N"/>
</dbReference>
<evidence type="ECO:0000313" key="15">
    <source>
        <dbReference type="EMBL" id="KAK3920302.1"/>
    </source>
</evidence>
<comment type="similarity">
    <text evidence="3">Belongs to the metallo-dependent hydrolases superfamily. Adenosine and AMP deaminases family. ADGF subfamily.</text>
</comment>
<dbReference type="InterPro" id="IPR032466">
    <property type="entry name" value="Metal_Hydrolase"/>
</dbReference>
<comment type="subcellular location">
    <subcellularLocation>
        <location evidence="2">Secreted</location>
    </subcellularLocation>
</comment>
<keyword evidence="6" id="KW-0964">Secreted</keyword>
<evidence type="ECO:0000256" key="6">
    <source>
        <dbReference type="ARBA" id="ARBA00022525"/>
    </source>
</evidence>
<protein>
    <recommendedName>
        <fullName evidence="5">Adenosine deaminase</fullName>
        <ecNumber evidence="4">3.5.4.4</ecNumber>
    </recommendedName>
</protein>
<sequence>MSVSLNQSLLNFAQFAGVGGEHGGHPGADRSSGEHPDQPVDADDQDGGGDDQGGHGHHHRAHVATLVRSVLALPPVGWRNESLLLRLLHWKPKAMAVVGVLAVLVLAGASATVGVLASPASTRDAPGRQAASIGYLVERTKFLNDESHRFLGNLLPLNAAEQRVSRRLMAWKEREYNVPEADFLPAHSFFLVREKIERSAVYRFIRRMPKGAVLHVHDLSAANADYVVQNVTYREHVWGLLGDGKGNGAVQLRFAPAAPGPGWELVADLRRRAASVQDFDAMLSKVCTITDMNPDETYPDQATVWHAFDGAFSVLFSLLTYAPVFRDYFRRTLEEFYEDNVMYVEIRGVLPPLFDLDGKEYGQMEVAAMYKQVADEFRREHPDFLGVRLIYAPSRHVSVGEVHEYLEFFRKLKTQYPDFVAGFDLVAHEDDGRPLIDFVPSLLQLRRDLPDVKYFFHAGETNWEQSLTDENLVDAVLLNTTRIGHGYAIDKHPKVMEIVKERGIGIELNPISNQVLKLVQDLRNHPGAALLADNYPVVISSDDPGMWGARGLSYDFYEAFMGMTGLKADLRTLKQLTINSIRYSAMGEAERSHALSVLERRWQDFIEDVDNERFPEQDLPVVRQLRGLAGDSAEHDNSIHSVTSWEA</sequence>
<keyword evidence="8" id="KW-0732">Signal</keyword>
<keyword evidence="12" id="KW-1133">Transmembrane helix</keyword>
<evidence type="ECO:0000256" key="4">
    <source>
        <dbReference type="ARBA" id="ARBA00012784"/>
    </source>
</evidence>
<evidence type="ECO:0000256" key="2">
    <source>
        <dbReference type="ARBA" id="ARBA00004613"/>
    </source>
</evidence>
<comment type="catalytic activity">
    <reaction evidence="10">
        <text>adenosine + H2O + H(+) = inosine + NH4(+)</text>
        <dbReference type="Rhea" id="RHEA:24408"/>
        <dbReference type="ChEBI" id="CHEBI:15377"/>
        <dbReference type="ChEBI" id="CHEBI:15378"/>
        <dbReference type="ChEBI" id="CHEBI:16335"/>
        <dbReference type="ChEBI" id="CHEBI:17596"/>
        <dbReference type="ChEBI" id="CHEBI:28938"/>
        <dbReference type="EC" id="3.5.4.4"/>
    </reaction>
</comment>
<dbReference type="PANTHER" id="PTHR11409">
    <property type="entry name" value="ADENOSINE DEAMINASE"/>
    <property type="match status" value="1"/>
</dbReference>
<reference evidence="15" key="1">
    <citation type="submission" date="2021-07" db="EMBL/GenBank/DDBJ databases">
        <authorList>
            <person name="Catto M.A."/>
            <person name="Jacobson A."/>
            <person name="Kennedy G."/>
            <person name="Labadie P."/>
            <person name="Hunt B.G."/>
            <person name="Srinivasan R."/>
        </authorList>
    </citation>
    <scope>NUCLEOTIDE SEQUENCE</scope>
    <source>
        <strain evidence="15">PL_HMW_Pooled</strain>
        <tissue evidence="15">Head</tissue>
    </source>
</reference>
<dbReference type="GO" id="GO:0046103">
    <property type="term" value="P:inosine biosynthetic process"/>
    <property type="evidence" value="ECO:0007669"/>
    <property type="project" value="TreeGrafter"/>
</dbReference>
<comment type="cofactor">
    <cofactor evidence="1">
        <name>Zn(2+)</name>
        <dbReference type="ChEBI" id="CHEBI:29105"/>
    </cofactor>
</comment>
<comment type="caution">
    <text evidence="15">The sequence shown here is derived from an EMBL/GenBank/DDBJ whole genome shotgun (WGS) entry which is preliminary data.</text>
</comment>
<evidence type="ECO:0000256" key="5">
    <source>
        <dbReference type="ARBA" id="ARBA00018099"/>
    </source>
</evidence>
<dbReference type="Proteomes" id="UP001219518">
    <property type="component" value="Unassembled WGS sequence"/>
</dbReference>
<feature type="transmembrane region" description="Helical" evidence="12">
    <location>
        <begin position="94"/>
        <end position="117"/>
    </location>
</feature>
<evidence type="ECO:0000256" key="7">
    <source>
        <dbReference type="ARBA" id="ARBA00022723"/>
    </source>
</evidence>
<dbReference type="GO" id="GO:0005615">
    <property type="term" value="C:extracellular space"/>
    <property type="evidence" value="ECO:0007669"/>
    <property type="project" value="InterPro"/>
</dbReference>
<evidence type="ECO:0000256" key="8">
    <source>
        <dbReference type="ARBA" id="ARBA00022729"/>
    </source>
</evidence>
<evidence type="ECO:0000256" key="11">
    <source>
        <dbReference type="SAM" id="MobiDB-lite"/>
    </source>
</evidence>
<feature type="compositionally biased region" description="Basic and acidic residues" evidence="11">
    <location>
        <begin position="22"/>
        <end position="38"/>
    </location>
</feature>
<evidence type="ECO:0000256" key="10">
    <source>
        <dbReference type="ARBA" id="ARBA00047764"/>
    </source>
</evidence>
<reference evidence="15" key="2">
    <citation type="journal article" date="2023" name="BMC Genomics">
        <title>Pest status, molecular evolution, and epigenetic factors derived from the genome assembly of Frankliniella fusca, a thysanopteran phytovirus vector.</title>
        <authorList>
            <person name="Catto M.A."/>
            <person name="Labadie P.E."/>
            <person name="Jacobson A.L."/>
            <person name="Kennedy G.G."/>
            <person name="Srinivasan R."/>
            <person name="Hunt B.G."/>
        </authorList>
    </citation>
    <scope>NUCLEOTIDE SEQUENCE</scope>
    <source>
        <strain evidence="15">PL_HMW_Pooled</strain>
    </source>
</reference>
<dbReference type="Gene3D" id="3.20.20.140">
    <property type="entry name" value="Metal-dependent hydrolases"/>
    <property type="match status" value="1"/>
</dbReference>
<organism evidence="15 16">
    <name type="scientific">Frankliniella fusca</name>
    <dbReference type="NCBI Taxonomy" id="407009"/>
    <lineage>
        <taxon>Eukaryota</taxon>
        <taxon>Metazoa</taxon>
        <taxon>Ecdysozoa</taxon>
        <taxon>Arthropoda</taxon>
        <taxon>Hexapoda</taxon>
        <taxon>Insecta</taxon>
        <taxon>Pterygota</taxon>
        <taxon>Neoptera</taxon>
        <taxon>Paraneoptera</taxon>
        <taxon>Thysanoptera</taxon>
        <taxon>Terebrantia</taxon>
        <taxon>Thripoidea</taxon>
        <taxon>Thripidae</taxon>
        <taxon>Frankliniella</taxon>
    </lineage>
</organism>
<dbReference type="EC" id="3.5.4.4" evidence="4"/>
<keyword evidence="12" id="KW-0812">Transmembrane</keyword>
<keyword evidence="7" id="KW-0479">Metal-binding</keyword>
<evidence type="ECO:0000256" key="12">
    <source>
        <dbReference type="SAM" id="Phobius"/>
    </source>
</evidence>
<dbReference type="GO" id="GO:0004000">
    <property type="term" value="F:adenosine deaminase activity"/>
    <property type="evidence" value="ECO:0007669"/>
    <property type="project" value="InterPro"/>
</dbReference>
<proteinExistence type="inferred from homology"/>
<dbReference type="InterPro" id="IPR006330">
    <property type="entry name" value="Ado/ade_deaminase"/>
</dbReference>
<accession>A0AAE1LJF6</accession>
<evidence type="ECO:0000256" key="9">
    <source>
        <dbReference type="ARBA" id="ARBA00022801"/>
    </source>
</evidence>
<feature type="compositionally biased region" description="Acidic residues" evidence="11">
    <location>
        <begin position="40"/>
        <end position="49"/>
    </location>
</feature>
<dbReference type="FunFam" id="3.20.20.140:FF:000017">
    <property type="entry name" value="Adenosine deaminase 2"/>
    <property type="match status" value="1"/>
</dbReference>
<dbReference type="GO" id="GO:0046872">
    <property type="term" value="F:metal ion binding"/>
    <property type="evidence" value="ECO:0007669"/>
    <property type="project" value="UniProtKB-KW"/>
</dbReference>
<dbReference type="InterPro" id="IPR001365">
    <property type="entry name" value="A_deaminase_dom"/>
</dbReference>
<evidence type="ECO:0000256" key="1">
    <source>
        <dbReference type="ARBA" id="ARBA00001947"/>
    </source>
</evidence>
<dbReference type="SUPFAM" id="SSF51556">
    <property type="entry name" value="Metallo-dependent hydrolases"/>
    <property type="match status" value="1"/>
</dbReference>
<feature type="region of interest" description="Disordered" evidence="11">
    <location>
        <begin position="20"/>
        <end position="60"/>
    </location>
</feature>
<feature type="domain" description="Adenosine deaminase" evidence="13">
    <location>
        <begin position="301"/>
        <end position="596"/>
    </location>
</feature>
<gene>
    <name evidence="15" type="ORF">KUF71_009589</name>
</gene>